<evidence type="ECO:0000313" key="2">
    <source>
        <dbReference type="Proteomes" id="UP000010319"/>
    </source>
</evidence>
<protein>
    <submittedName>
        <fullName evidence="1">Uncharacterized protein</fullName>
    </submittedName>
</protein>
<organism evidence="1 2">
    <name type="scientific">Yersinia bercovieri ATCC 43970</name>
    <dbReference type="NCBI Taxonomy" id="349968"/>
    <lineage>
        <taxon>Bacteria</taxon>
        <taxon>Pseudomonadati</taxon>
        <taxon>Pseudomonadota</taxon>
        <taxon>Gammaproteobacteria</taxon>
        <taxon>Enterobacterales</taxon>
        <taxon>Yersiniaceae</taxon>
        <taxon>Yersinia</taxon>
    </lineage>
</organism>
<reference evidence="1" key="1">
    <citation type="submission" date="2008-12" db="EMBL/GenBank/DDBJ databases">
        <title>Annotation of the Yersinia bercovieri ATCC 43970 genome.</title>
        <authorList>
            <person name="Read T.D."/>
            <person name="Akmal A."/>
            <person name="Bishop-Lilly K."/>
            <person name="Chen P.E."/>
            <person name="Cook C."/>
            <person name="Kiley M.P."/>
            <person name="Lentz S."/>
            <person name="Mateczun A."/>
            <person name="Nagarajan N."/>
            <person name="Nolan N."/>
            <person name="Osborne B.I."/>
            <person name="Pop M."/>
            <person name="Sozhamannan S."/>
            <person name="Stewart A.C."/>
            <person name="Sulakvelidze A."/>
            <person name="Thomason B."/>
            <person name="Willner K."/>
            <person name="Zwick M.E."/>
        </authorList>
    </citation>
    <scope>NUCLEOTIDE SEQUENCE [LARGE SCALE GENOMIC DNA]</scope>
    <source>
        <strain evidence="1">ATCC 43970</strain>
    </source>
</reference>
<accession>A0ABM9XWS9</accession>
<proteinExistence type="predicted"/>
<sequence>MEGEAMSHFLKGLSAEIFNQKYPVGSRFNYFSVKGIPDSVEVVTRTEAWALGHGDVVVSVNGRAGGLHIEHMKPVVIADSSLQVLSTEYLTEIINSPASELTIALATGLLSLREQLEGLKEQKPTGQVISCNGNKTLGWINDAPVGTLLFTAAKPADIQRGQG</sequence>
<evidence type="ECO:0000313" key="1">
    <source>
        <dbReference type="EMBL" id="EEQ05858.1"/>
    </source>
</evidence>
<gene>
    <name evidence="1" type="ORF">yberc0001_28520</name>
</gene>
<dbReference type="EMBL" id="AALC02000041">
    <property type="protein sequence ID" value="EEQ05858.1"/>
    <property type="molecule type" value="Genomic_DNA"/>
</dbReference>
<keyword evidence="2" id="KW-1185">Reference proteome</keyword>
<comment type="caution">
    <text evidence="1">The sequence shown here is derived from an EMBL/GenBank/DDBJ whole genome shotgun (WGS) entry which is preliminary data.</text>
</comment>
<dbReference type="Proteomes" id="UP000010319">
    <property type="component" value="Unassembled WGS sequence"/>
</dbReference>
<name>A0ABM9XWS9_YERBE</name>